<organism evidence="2 3">
    <name type="scientific">Bradyrhizobium zhanjiangense</name>
    <dbReference type="NCBI Taxonomy" id="1325107"/>
    <lineage>
        <taxon>Bacteria</taxon>
        <taxon>Pseudomonadati</taxon>
        <taxon>Pseudomonadota</taxon>
        <taxon>Alphaproteobacteria</taxon>
        <taxon>Hyphomicrobiales</taxon>
        <taxon>Nitrobacteraceae</taxon>
        <taxon>Bradyrhizobium</taxon>
    </lineage>
</organism>
<keyword evidence="1" id="KW-0812">Transmembrane</keyword>
<dbReference type="RefSeq" id="WP_128933065.1">
    <property type="nucleotide sequence ID" value="NZ_CP022221.1"/>
</dbReference>
<dbReference type="Pfam" id="PF11112">
    <property type="entry name" value="PyocinActivator"/>
    <property type="match status" value="1"/>
</dbReference>
<keyword evidence="1" id="KW-1133">Transmembrane helix</keyword>
<keyword evidence="1" id="KW-0472">Membrane</keyword>
<evidence type="ECO:0000313" key="2">
    <source>
        <dbReference type="EMBL" id="RXG84256.1"/>
    </source>
</evidence>
<comment type="caution">
    <text evidence="2">The sequence shown here is derived from an EMBL/GenBank/DDBJ whole genome shotgun (WGS) entry which is preliminary data.</text>
</comment>
<dbReference type="EMBL" id="RKMK01000077">
    <property type="protein sequence ID" value="RXG84256.1"/>
    <property type="molecule type" value="Genomic_DNA"/>
</dbReference>
<evidence type="ECO:0000256" key="1">
    <source>
        <dbReference type="SAM" id="Phobius"/>
    </source>
</evidence>
<evidence type="ECO:0000313" key="3">
    <source>
        <dbReference type="Proteomes" id="UP000290174"/>
    </source>
</evidence>
<sequence length="76" mass="8312">MNTAFLLMAQYGGKAIIPIEDVCRDYSSHLAPTKQKFSAGKIAMPVCSTHTPALLTLAFARFFLISRCTRRAHAGP</sequence>
<accession>A0A4Q0Q7J8</accession>
<dbReference type="GO" id="GO:0006355">
    <property type="term" value="P:regulation of DNA-templated transcription"/>
    <property type="evidence" value="ECO:0007669"/>
    <property type="project" value="InterPro"/>
</dbReference>
<dbReference type="AlphaFoldDB" id="A0A4Q0Q7J8"/>
<protein>
    <submittedName>
        <fullName evidence="2">Uncharacterized protein</fullName>
    </submittedName>
</protein>
<dbReference type="Proteomes" id="UP000290174">
    <property type="component" value="Unassembled WGS sequence"/>
</dbReference>
<proteinExistence type="predicted"/>
<feature type="transmembrane region" description="Helical" evidence="1">
    <location>
        <begin position="42"/>
        <end position="64"/>
    </location>
</feature>
<name>A0A4Q0Q7J8_9BRAD</name>
<reference evidence="2 3" key="1">
    <citation type="submission" date="2018-11" db="EMBL/GenBank/DDBJ databases">
        <title>Bradyrhizobium sp. nov., isolated from effective nodules of peanut in China.</title>
        <authorList>
            <person name="Li Y."/>
        </authorList>
    </citation>
    <scope>NUCLEOTIDE SEQUENCE [LARGE SCALE GENOMIC DNA]</scope>
    <source>
        <strain evidence="2 3">CCBAU 51770</strain>
    </source>
</reference>
<gene>
    <name evidence="2" type="ORF">EAS61_39405</name>
</gene>
<dbReference type="InterPro" id="IPR020518">
    <property type="entry name" value="Tscrpt_reg_PrtN"/>
</dbReference>